<sequence>MTDLEYSSLVQCVKDIKKSVNGLNDLVVNVHMRDKGMFNELGNKIEKVEHKVDMLIEKDSMKEHHYTDAEIYELKKYNSWQYLSVRTHIPVSTLRYRYKRYIESLDKEE</sequence>
<evidence type="ECO:0000313" key="1">
    <source>
        <dbReference type="EMBL" id="DAG01682.1"/>
    </source>
</evidence>
<protein>
    <submittedName>
        <fullName evidence="1">Uncharacterized protein</fullName>
    </submittedName>
</protein>
<name>A0A8S5V4K3_9CAUD</name>
<accession>A0A8S5V4K3</accession>
<proteinExistence type="predicted"/>
<reference evidence="1" key="1">
    <citation type="journal article" date="2021" name="Proc. Natl. Acad. Sci. U.S.A.">
        <title>A Catalog of Tens of Thousands of Viruses from Human Metagenomes Reveals Hidden Associations with Chronic Diseases.</title>
        <authorList>
            <person name="Tisza M.J."/>
            <person name="Buck C.B."/>
        </authorList>
    </citation>
    <scope>NUCLEOTIDE SEQUENCE</scope>
    <source>
        <strain evidence="1">Ct87j35</strain>
    </source>
</reference>
<dbReference type="EMBL" id="BK016196">
    <property type="protein sequence ID" value="DAG01682.1"/>
    <property type="molecule type" value="Genomic_DNA"/>
</dbReference>
<organism evidence="1">
    <name type="scientific">Siphoviridae sp. ct87j35</name>
    <dbReference type="NCBI Taxonomy" id="2825356"/>
    <lineage>
        <taxon>Viruses</taxon>
        <taxon>Duplodnaviria</taxon>
        <taxon>Heunggongvirae</taxon>
        <taxon>Uroviricota</taxon>
        <taxon>Caudoviricetes</taxon>
    </lineage>
</organism>